<name>A0A3P8LDK8_9TREM</name>
<dbReference type="Proteomes" id="UP000272942">
    <property type="component" value="Unassembled WGS sequence"/>
</dbReference>
<dbReference type="EMBL" id="UZAN01065149">
    <property type="protein sequence ID" value="VDP93896.1"/>
    <property type="molecule type" value="Genomic_DNA"/>
</dbReference>
<sequence length="75" mass="8280">MRIPASKCLAGAAPVSSRNKVRRPGSNRGLLILLPMERNQTLRRSTGNSSSRLPSFYDDINKPSALTLCFQFVCI</sequence>
<keyword evidence="2" id="KW-1185">Reference proteome</keyword>
<reference evidence="1 2" key="1">
    <citation type="submission" date="2018-11" db="EMBL/GenBank/DDBJ databases">
        <authorList>
            <consortium name="Pathogen Informatics"/>
        </authorList>
    </citation>
    <scope>NUCLEOTIDE SEQUENCE [LARGE SCALE GENOMIC DNA]</scope>
    <source>
        <strain evidence="1 2">Egypt</strain>
    </source>
</reference>
<evidence type="ECO:0000313" key="2">
    <source>
        <dbReference type="Proteomes" id="UP000272942"/>
    </source>
</evidence>
<protein>
    <submittedName>
        <fullName evidence="1">Uncharacterized protein</fullName>
    </submittedName>
</protein>
<accession>A0A3P8LDK8</accession>
<gene>
    <name evidence="1" type="ORF">ECPE_LOCUS16624</name>
</gene>
<organism evidence="1 2">
    <name type="scientific">Echinostoma caproni</name>
    <dbReference type="NCBI Taxonomy" id="27848"/>
    <lineage>
        <taxon>Eukaryota</taxon>
        <taxon>Metazoa</taxon>
        <taxon>Spiralia</taxon>
        <taxon>Lophotrochozoa</taxon>
        <taxon>Platyhelminthes</taxon>
        <taxon>Trematoda</taxon>
        <taxon>Digenea</taxon>
        <taxon>Plagiorchiida</taxon>
        <taxon>Echinostomata</taxon>
        <taxon>Echinostomatoidea</taxon>
        <taxon>Echinostomatidae</taxon>
        <taxon>Echinostoma</taxon>
    </lineage>
</organism>
<dbReference type="AlphaFoldDB" id="A0A3P8LDK8"/>
<proteinExistence type="predicted"/>
<evidence type="ECO:0000313" key="1">
    <source>
        <dbReference type="EMBL" id="VDP93896.1"/>
    </source>
</evidence>